<dbReference type="InterPro" id="IPR035896">
    <property type="entry name" value="AN1-like_Znf"/>
</dbReference>
<keyword evidence="1" id="KW-0479">Metal-binding</keyword>
<dbReference type="PROSITE" id="PS50157">
    <property type="entry name" value="ZINC_FINGER_C2H2_2"/>
    <property type="match status" value="1"/>
</dbReference>
<accession>A0A0V0Q975</accession>
<comment type="caution">
    <text evidence="3">The sequence shown here is derived from an EMBL/GenBank/DDBJ whole genome shotgun (WGS) entry which is preliminary data.</text>
</comment>
<proteinExistence type="predicted"/>
<reference evidence="3 4" key="1">
    <citation type="journal article" date="2015" name="Sci. Rep.">
        <title>Genome of the facultative scuticociliatosis pathogen Pseudocohnilembus persalinus provides insight into its virulence through horizontal gene transfer.</title>
        <authorList>
            <person name="Xiong J."/>
            <person name="Wang G."/>
            <person name="Cheng J."/>
            <person name="Tian M."/>
            <person name="Pan X."/>
            <person name="Warren A."/>
            <person name="Jiang C."/>
            <person name="Yuan D."/>
            <person name="Miao W."/>
        </authorList>
    </citation>
    <scope>NUCLEOTIDE SEQUENCE [LARGE SCALE GENOMIC DNA]</scope>
    <source>
        <strain evidence="3">36N120E</strain>
    </source>
</reference>
<dbReference type="AlphaFoldDB" id="A0A0V0Q975"/>
<dbReference type="Proteomes" id="UP000054937">
    <property type="component" value="Unassembled WGS sequence"/>
</dbReference>
<dbReference type="InterPro" id="IPR057357">
    <property type="entry name" value="Znf-C2H2_ZFAND2A/B"/>
</dbReference>
<dbReference type="Pfam" id="PF25403">
    <property type="entry name" value="zf-C2H2_ZFAND2"/>
    <property type="match status" value="1"/>
</dbReference>
<dbReference type="SUPFAM" id="SSF118310">
    <property type="entry name" value="AN1-like Zinc finger"/>
    <property type="match status" value="1"/>
</dbReference>
<keyword evidence="4" id="KW-1185">Reference proteome</keyword>
<dbReference type="InParanoid" id="A0A0V0Q975"/>
<evidence type="ECO:0000313" key="3">
    <source>
        <dbReference type="EMBL" id="KRW98721.1"/>
    </source>
</evidence>
<dbReference type="GO" id="GO:0008270">
    <property type="term" value="F:zinc ion binding"/>
    <property type="evidence" value="ECO:0007669"/>
    <property type="project" value="UniProtKB-KW"/>
</dbReference>
<feature type="domain" description="C2H2-type" evidence="2">
    <location>
        <begin position="162"/>
        <end position="190"/>
    </location>
</feature>
<dbReference type="Gene3D" id="4.10.1110.10">
    <property type="entry name" value="AN1-like Zinc finger"/>
    <property type="match status" value="1"/>
</dbReference>
<gene>
    <name evidence="3" type="ORF">PPERSA_00309</name>
</gene>
<evidence type="ECO:0000256" key="1">
    <source>
        <dbReference type="PROSITE-ProRule" id="PRU00042"/>
    </source>
</evidence>
<evidence type="ECO:0000313" key="4">
    <source>
        <dbReference type="Proteomes" id="UP000054937"/>
    </source>
</evidence>
<keyword evidence="1" id="KW-0863">Zinc-finger</keyword>
<dbReference type="InterPro" id="IPR013087">
    <property type="entry name" value="Znf_C2H2_type"/>
</dbReference>
<dbReference type="GO" id="GO:0005737">
    <property type="term" value="C:cytoplasm"/>
    <property type="evidence" value="ECO:0007669"/>
    <property type="project" value="TreeGrafter"/>
</dbReference>
<name>A0A0V0Q975_PSEPJ</name>
<dbReference type="PANTHER" id="PTHR14677:SF20">
    <property type="entry name" value="ZINC FINGER AN1-TYPE CONTAINING 2A-RELATED"/>
    <property type="match status" value="1"/>
</dbReference>
<protein>
    <recommendedName>
        <fullName evidence="2">C2H2-type domain-containing protein</fullName>
    </recommendedName>
</protein>
<keyword evidence="1" id="KW-0862">Zinc</keyword>
<dbReference type="EMBL" id="LDAU01000232">
    <property type="protein sequence ID" value="KRW98721.1"/>
    <property type="molecule type" value="Genomic_DNA"/>
</dbReference>
<dbReference type="OrthoDB" id="431929at2759"/>
<organism evidence="3 4">
    <name type="scientific">Pseudocohnilembus persalinus</name>
    <name type="common">Ciliate</name>
    <dbReference type="NCBI Taxonomy" id="266149"/>
    <lineage>
        <taxon>Eukaryota</taxon>
        <taxon>Sar</taxon>
        <taxon>Alveolata</taxon>
        <taxon>Ciliophora</taxon>
        <taxon>Intramacronucleata</taxon>
        <taxon>Oligohymenophorea</taxon>
        <taxon>Scuticociliatia</taxon>
        <taxon>Philasterida</taxon>
        <taxon>Pseudocohnilembidae</taxon>
        <taxon>Pseudocohnilembus</taxon>
    </lineage>
</organism>
<dbReference type="PROSITE" id="PS00028">
    <property type="entry name" value="ZINC_FINGER_C2H2_1"/>
    <property type="match status" value="1"/>
</dbReference>
<dbReference type="PANTHER" id="PTHR14677">
    <property type="entry name" value="ARSENITE INDUCUBLE RNA ASSOCIATED PROTEIN AIP-1-RELATED"/>
    <property type="match status" value="1"/>
</dbReference>
<sequence length="192" mass="22737">MAYKNHQCKNIHKVEAERLAIVCPMCQKTVIFTGKKEQTDEIWQKHYLGDCNPENYKKVEQEKKSKKCQFNNNKRCKNELNEVNSFNCSKCKRLLCSKHRGFFEHQCEPYKKIYNQLQNQNQSTMGQIKQQTQKLGDMFKNLITRENKPQNKEVQFTESQRAICHVCGKSFDDYMQLISHAESVHYDNQVMA</sequence>
<evidence type="ECO:0000259" key="2">
    <source>
        <dbReference type="PROSITE" id="PS50157"/>
    </source>
</evidence>